<sequence>MTLWQVALVDLGVLALAGLGLLVALQVGWQRARARWEQELGADPRQSPTELLFSLRATTPAEVVLTALRAAQGRVAEHPMGSAPLVQWLDHLAWDPATISPPPLPRRRVVDTRVRLGPRAARPLELALPVLPAPMGYGVGVTDAAKVALAQAATVSGTAAASGEGPYLPEERAWAHRWILQASRAGWAHQRAVVALADMVEIQIGQGAEAAIGIAKGPRHLPRRLRHASDHPRTPIRIHARPPRSLAAWIRAIHRANPAVPVGVKLPASAHLEADLARLLEAGVDVITLDGAEAASANSPAVISDHFGLPTAVAVARAHRWLVAQGLRDRVSLVASGGARGAADIAKLLALGADAVAVGTSLLLAMSHGQVHRVVPAAGPAALVLAAPRIPGGGLKVGDAAEHLARWFAATREELVLIAQALGVPSLRALNPSQLVARSEEAARLFGIPYAGAPPGRPPAAWAHNLTALAAGYRRLEQILDGIGRGLGLRPPAKGGGEYGGG</sequence>
<evidence type="ECO:0000259" key="3">
    <source>
        <dbReference type="Pfam" id="PF01645"/>
    </source>
</evidence>
<dbReference type="CDD" id="cd02808">
    <property type="entry name" value="GltS_FMN"/>
    <property type="match status" value="1"/>
</dbReference>
<evidence type="ECO:0000313" key="5">
    <source>
        <dbReference type="Proteomes" id="UP000503399"/>
    </source>
</evidence>
<dbReference type="Gene3D" id="3.20.20.70">
    <property type="entry name" value="Aldolase class I"/>
    <property type="match status" value="1"/>
</dbReference>
<dbReference type="InterPro" id="IPR002932">
    <property type="entry name" value="Glu_synthdom"/>
</dbReference>
<evidence type="ECO:0000256" key="2">
    <source>
        <dbReference type="SAM" id="Phobius"/>
    </source>
</evidence>
<keyword evidence="2" id="KW-1133">Transmembrane helix</keyword>
<reference evidence="4 5" key="1">
    <citation type="submission" date="2020-02" db="EMBL/GenBank/DDBJ databases">
        <authorList>
            <person name="Hogendoorn C."/>
        </authorList>
    </citation>
    <scope>NUCLEOTIDE SEQUENCE [LARGE SCALE GENOMIC DNA]</scope>
    <source>
        <strain evidence="4">R501</strain>
    </source>
</reference>
<accession>A0A6F8ZG00</accession>
<feature type="domain" description="Glutamate synthase" evidence="3">
    <location>
        <begin position="123"/>
        <end position="424"/>
    </location>
</feature>
<dbReference type="PANTHER" id="PTHR43819">
    <property type="entry name" value="ARCHAEAL-TYPE GLUTAMATE SYNTHASE [NADPH]"/>
    <property type="match status" value="1"/>
</dbReference>
<dbReference type="KEGG" id="hfv:R50_0886"/>
<organism evidence="4 5">
    <name type="scientific">Candidatus Hydrogenisulfobacillus filiaventi</name>
    <dbReference type="NCBI Taxonomy" id="2707344"/>
    <lineage>
        <taxon>Bacteria</taxon>
        <taxon>Bacillati</taxon>
        <taxon>Bacillota</taxon>
        <taxon>Clostridia</taxon>
        <taxon>Eubacteriales</taxon>
        <taxon>Clostridiales Family XVII. Incertae Sedis</taxon>
        <taxon>Candidatus Hydrogenisulfobacillus</taxon>
    </lineage>
</organism>
<dbReference type="GO" id="GO:0015930">
    <property type="term" value="F:glutamate synthase activity"/>
    <property type="evidence" value="ECO:0007669"/>
    <property type="project" value="InterPro"/>
</dbReference>
<dbReference type="EMBL" id="LR778114">
    <property type="protein sequence ID" value="CAB1128392.1"/>
    <property type="molecule type" value="Genomic_DNA"/>
</dbReference>
<dbReference type="PANTHER" id="PTHR43819:SF1">
    <property type="entry name" value="ARCHAEAL-TYPE GLUTAMATE SYNTHASE [NADPH]"/>
    <property type="match status" value="1"/>
</dbReference>
<dbReference type="Proteomes" id="UP000503399">
    <property type="component" value="Chromosome"/>
</dbReference>
<dbReference type="SUPFAM" id="SSF51395">
    <property type="entry name" value="FMN-linked oxidoreductases"/>
    <property type="match status" value="1"/>
</dbReference>
<dbReference type="AlphaFoldDB" id="A0A6F8ZG00"/>
<feature type="transmembrane region" description="Helical" evidence="2">
    <location>
        <begin position="6"/>
        <end position="25"/>
    </location>
</feature>
<keyword evidence="5" id="KW-1185">Reference proteome</keyword>
<dbReference type="Pfam" id="PF01645">
    <property type="entry name" value="Glu_synthase"/>
    <property type="match status" value="1"/>
</dbReference>
<dbReference type="InterPro" id="IPR013785">
    <property type="entry name" value="Aldolase_TIM"/>
</dbReference>
<keyword evidence="2" id="KW-0472">Membrane</keyword>
<gene>
    <name evidence="4" type="ORF">R50_0886</name>
</gene>
<keyword evidence="2" id="KW-0812">Transmembrane</keyword>
<name>A0A6F8ZG00_9FIRM</name>
<evidence type="ECO:0000313" key="4">
    <source>
        <dbReference type="EMBL" id="CAB1128392.1"/>
    </source>
</evidence>
<protein>
    <submittedName>
        <fullName evidence="4">FMN-binding glutamate synthase family protein</fullName>
    </submittedName>
</protein>
<comment type="similarity">
    <text evidence="1">Belongs to the glutamate synthase family.</text>
</comment>
<evidence type="ECO:0000256" key="1">
    <source>
        <dbReference type="ARBA" id="ARBA00009716"/>
    </source>
</evidence>
<dbReference type="GO" id="GO:0006537">
    <property type="term" value="P:glutamate biosynthetic process"/>
    <property type="evidence" value="ECO:0007669"/>
    <property type="project" value="InterPro"/>
</dbReference>
<proteinExistence type="inferred from homology"/>